<sequence length="478" mass="50091">MSYSDSDYLQSDATALAAAIRDGQLSPAEAVAHAFAAIDRVNPQLNAVILTLRDQADEQLRHLPADAPLRGVPVLLKDDCPTYAGVPMSYGCRAARGHVSTQDHEIVRRYKAAGMVIVGVTNLPEFSGNIATSPTLHGPTLNPWDANRTIGGSSGGAAAAVAARMVPVAYGNDGAGSIRIPASCGGLFGLRASRGRTPCGPVSSENWGGLVSHHALTRSVRDSALLLDLTDSPEPGALYAAPAKSGPYVQAASRQPRALRIGVISQPGMGLRLDDDVAAALDSAAALCRQLGHRAEPIAFNFDETALADAYVRIIAAYTALEVDALAADTGRPPDADGFEPVNLGLAEFGRSLSAPALLAARNTANSVARSLGRLFADVDVILTPVMPTQPPPMTALDVRGPDWRAFADEFMRGTVFTRPANAAGIPAMSVPLFQTATGLPIGIQFMAPYGDETTLFELAGQLERARPWADRLPPVHA</sequence>
<evidence type="ECO:0000313" key="4">
    <source>
        <dbReference type="Proteomes" id="UP000494108"/>
    </source>
</evidence>
<feature type="domain" description="Amidase" evidence="2">
    <location>
        <begin position="29"/>
        <end position="456"/>
    </location>
</feature>
<dbReference type="SUPFAM" id="SSF75304">
    <property type="entry name" value="Amidase signature (AS) enzymes"/>
    <property type="match status" value="1"/>
</dbReference>
<dbReference type="EMBL" id="CADIJX010000001">
    <property type="protein sequence ID" value="CAB3628518.1"/>
    <property type="molecule type" value="Genomic_DNA"/>
</dbReference>
<evidence type="ECO:0000259" key="2">
    <source>
        <dbReference type="Pfam" id="PF01425"/>
    </source>
</evidence>
<dbReference type="InterPro" id="IPR023631">
    <property type="entry name" value="Amidase_dom"/>
</dbReference>
<name>A0A6S6YLM1_9BURK</name>
<reference evidence="3 4" key="1">
    <citation type="submission" date="2020-04" db="EMBL/GenBank/DDBJ databases">
        <authorList>
            <person name="De Canck E."/>
        </authorList>
    </citation>
    <scope>NUCLEOTIDE SEQUENCE [LARGE SCALE GENOMIC DNA]</scope>
    <source>
        <strain evidence="3 4">LMG 3431</strain>
    </source>
</reference>
<dbReference type="Gene3D" id="3.90.1300.10">
    <property type="entry name" value="Amidase signature (AS) domain"/>
    <property type="match status" value="1"/>
</dbReference>
<dbReference type="RefSeq" id="WP_175173044.1">
    <property type="nucleotide sequence ID" value="NZ_CADIJX010000001.1"/>
</dbReference>
<dbReference type="PROSITE" id="PS00571">
    <property type="entry name" value="AMIDASES"/>
    <property type="match status" value="1"/>
</dbReference>
<dbReference type="InterPro" id="IPR000120">
    <property type="entry name" value="Amidase"/>
</dbReference>
<dbReference type="InterPro" id="IPR020556">
    <property type="entry name" value="Amidase_CS"/>
</dbReference>
<comment type="similarity">
    <text evidence="1">Belongs to the amidase family.</text>
</comment>
<organism evidence="3 4">
    <name type="scientific">Achromobacter pestifer</name>
    <dbReference type="NCBI Taxonomy" id="1353889"/>
    <lineage>
        <taxon>Bacteria</taxon>
        <taxon>Pseudomonadati</taxon>
        <taxon>Pseudomonadota</taxon>
        <taxon>Betaproteobacteria</taxon>
        <taxon>Burkholderiales</taxon>
        <taxon>Alcaligenaceae</taxon>
        <taxon>Achromobacter</taxon>
    </lineage>
</organism>
<dbReference type="Proteomes" id="UP000494108">
    <property type="component" value="Unassembled WGS sequence"/>
</dbReference>
<keyword evidence="4" id="KW-1185">Reference proteome</keyword>
<dbReference type="PANTHER" id="PTHR11895:SF7">
    <property type="entry name" value="GLUTAMYL-TRNA(GLN) AMIDOTRANSFERASE SUBUNIT A, MITOCHONDRIAL"/>
    <property type="match status" value="1"/>
</dbReference>
<gene>
    <name evidence="3" type="primary">nylA_1</name>
    <name evidence="3" type="ORF">LMG3431_00724</name>
</gene>
<protein>
    <submittedName>
        <fullName evidence="3">6-aminohexanoate-cyclic-dimer hydrolase</fullName>
        <ecNumber evidence="3">3.5.2.12</ecNumber>
    </submittedName>
</protein>
<proteinExistence type="inferred from homology"/>
<keyword evidence="3" id="KW-0378">Hydrolase</keyword>
<dbReference type="Pfam" id="PF01425">
    <property type="entry name" value="Amidase"/>
    <property type="match status" value="1"/>
</dbReference>
<dbReference type="GO" id="GO:0019874">
    <property type="term" value="F:6-aminohexanoate-cyclic-dimer hydrolase activity"/>
    <property type="evidence" value="ECO:0007669"/>
    <property type="project" value="UniProtKB-EC"/>
</dbReference>
<evidence type="ECO:0000256" key="1">
    <source>
        <dbReference type="ARBA" id="ARBA00009199"/>
    </source>
</evidence>
<dbReference type="AlphaFoldDB" id="A0A6S6YLM1"/>
<accession>A0A6S6YLM1</accession>
<dbReference type="InterPro" id="IPR036928">
    <property type="entry name" value="AS_sf"/>
</dbReference>
<evidence type="ECO:0000313" key="3">
    <source>
        <dbReference type="EMBL" id="CAB3628518.1"/>
    </source>
</evidence>
<dbReference type="PANTHER" id="PTHR11895">
    <property type="entry name" value="TRANSAMIDASE"/>
    <property type="match status" value="1"/>
</dbReference>
<dbReference type="EC" id="3.5.2.12" evidence="3"/>